<sequence>MDRQKNVLEQKKQTLLKIDGIGVSRLKDFFDASHLKAAEQELNFIEKNNIETLYFKDENYPEKLKHCIDGPLLLFQRGNINLKNQRIISVVGTRKITQSGIAFCEKFIEELVR</sequence>
<evidence type="ECO:0000313" key="3">
    <source>
        <dbReference type="EMBL" id="SFF84918.1"/>
    </source>
</evidence>
<gene>
    <name evidence="3" type="ORF">SAMN04488033_11154</name>
</gene>
<dbReference type="Proteomes" id="UP000199116">
    <property type="component" value="Unassembled WGS sequence"/>
</dbReference>
<dbReference type="Pfam" id="PF02481">
    <property type="entry name" value="DNA_processg_A"/>
    <property type="match status" value="1"/>
</dbReference>
<dbReference type="InterPro" id="IPR003488">
    <property type="entry name" value="DprA"/>
</dbReference>
<proteinExistence type="inferred from homology"/>
<name>A0A1I2M280_9FLAO</name>
<dbReference type="InterPro" id="IPR057666">
    <property type="entry name" value="DrpA_SLOG"/>
</dbReference>
<accession>A0A1I2M280</accession>
<feature type="domain" description="Smf/DprA SLOG" evidence="2">
    <location>
        <begin position="52"/>
        <end position="112"/>
    </location>
</feature>
<evidence type="ECO:0000256" key="1">
    <source>
        <dbReference type="ARBA" id="ARBA00006525"/>
    </source>
</evidence>
<keyword evidence="4" id="KW-1185">Reference proteome</keyword>
<dbReference type="GO" id="GO:0009294">
    <property type="term" value="P:DNA-mediated transformation"/>
    <property type="evidence" value="ECO:0007669"/>
    <property type="project" value="InterPro"/>
</dbReference>
<comment type="similarity">
    <text evidence="1">Belongs to the DprA/Smf family.</text>
</comment>
<dbReference type="AlphaFoldDB" id="A0A1I2M280"/>
<evidence type="ECO:0000259" key="2">
    <source>
        <dbReference type="Pfam" id="PF02481"/>
    </source>
</evidence>
<organism evidence="3 4">
    <name type="scientific">Salegentibacter agarivorans</name>
    <dbReference type="NCBI Taxonomy" id="345907"/>
    <lineage>
        <taxon>Bacteria</taxon>
        <taxon>Pseudomonadati</taxon>
        <taxon>Bacteroidota</taxon>
        <taxon>Flavobacteriia</taxon>
        <taxon>Flavobacteriales</taxon>
        <taxon>Flavobacteriaceae</taxon>
        <taxon>Salegentibacter</taxon>
    </lineage>
</organism>
<dbReference type="EMBL" id="FOOH01000011">
    <property type="protein sequence ID" value="SFF84918.1"/>
    <property type="molecule type" value="Genomic_DNA"/>
</dbReference>
<dbReference type="PANTHER" id="PTHR43022">
    <property type="entry name" value="PROTEIN SMF"/>
    <property type="match status" value="1"/>
</dbReference>
<dbReference type="Gene3D" id="3.40.50.450">
    <property type="match status" value="1"/>
</dbReference>
<evidence type="ECO:0000313" key="4">
    <source>
        <dbReference type="Proteomes" id="UP000199116"/>
    </source>
</evidence>
<protein>
    <submittedName>
        <fullName evidence="3">DNA recombination-mediator protein A</fullName>
    </submittedName>
</protein>
<dbReference type="PANTHER" id="PTHR43022:SF1">
    <property type="entry name" value="PROTEIN SMF"/>
    <property type="match status" value="1"/>
</dbReference>
<reference evidence="4" key="1">
    <citation type="submission" date="2016-10" db="EMBL/GenBank/DDBJ databases">
        <authorList>
            <person name="Varghese N."/>
            <person name="Submissions S."/>
        </authorList>
    </citation>
    <scope>NUCLEOTIDE SEQUENCE [LARGE SCALE GENOMIC DNA]</scope>
    <source>
        <strain evidence="4">DSM 23515</strain>
    </source>
</reference>